<evidence type="ECO:0000313" key="1">
    <source>
        <dbReference type="EMBL" id="KAJ0048783.1"/>
    </source>
</evidence>
<organism evidence="1 2">
    <name type="scientific">Pistacia integerrima</name>
    <dbReference type="NCBI Taxonomy" id="434235"/>
    <lineage>
        <taxon>Eukaryota</taxon>
        <taxon>Viridiplantae</taxon>
        <taxon>Streptophyta</taxon>
        <taxon>Embryophyta</taxon>
        <taxon>Tracheophyta</taxon>
        <taxon>Spermatophyta</taxon>
        <taxon>Magnoliopsida</taxon>
        <taxon>eudicotyledons</taxon>
        <taxon>Gunneridae</taxon>
        <taxon>Pentapetalae</taxon>
        <taxon>rosids</taxon>
        <taxon>malvids</taxon>
        <taxon>Sapindales</taxon>
        <taxon>Anacardiaceae</taxon>
        <taxon>Pistacia</taxon>
    </lineage>
</organism>
<dbReference type="Proteomes" id="UP001163603">
    <property type="component" value="Chromosome 2"/>
</dbReference>
<gene>
    <name evidence="1" type="ORF">Pint_15235</name>
</gene>
<sequence length="211" mass="23807">MSTVVFRCNIYEPQDFVPDDDSFSYETSFLIDFLYAIDNLTIYTNLVLSQQHLLHDRSTWSAISSKLSEMNVPFYAHSDMIFRIIDYARSIVSQDLNVIPLVVIIKAEICEEDAISDAATRSINDQVVHPVPASQSSIEALKRTKIVGFSKQCVICLEEISIGSEATCMPCSHVYHQDCIVNWLEKSNLCPLCRFQMPSSTENSLSSLTFS</sequence>
<accession>A0ACC0ZE21</accession>
<proteinExistence type="predicted"/>
<dbReference type="EMBL" id="CM047737">
    <property type="protein sequence ID" value="KAJ0048783.1"/>
    <property type="molecule type" value="Genomic_DNA"/>
</dbReference>
<evidence type="ECO:0000313" key="2">
    <source>
        <dbReference type="Proteomes" id="UP001163603"/>
    </source>
</evidence>
<protein>
    <submittedName>
        <fullName evidence="1">Uncharacterized protein</fullName>
    </submittedName>
</protein>
<name>A0ACC0ZE21_9ROSI</name>
<comment type="caution">
    <text evidence="1">The sequence shown here is derived from an EMBL/GenBank/DDBJ whole genome shotgun (WGS) entry which is preliminary data.</text>
</comment>
<reference evidence="2" key="1">
    <citation type="journal article" date="2023" name="G3 (Bethesda)">
        <title>Genome assembly and association tests identify interacting loci associated with vigor, precocity, and sex in interspecific pistachio rootstocks.</title>
        <authorList>
            <person name="Palmer W."/>
            <person name="Jacygrad E."/>
            <person name="Sagayaradj S."/>
            <person name="Cavanaugh K."/>
            <person name="Han R."/>
            <person name="Bertier L."/>
            <person name="Beede B."/>
            <person name="Kafkas S."/>
            <person name="Golino D."/>
            <person name="Preece J."/>
            <person name="Michelmore R."/>
        </authorList>
    </citation>
    <scope>NUCLEOTIDE SEQUENCE [LARGE SCALE GENOMIC DNA]</scope>
</reference>
<keyword evidence="2" id="KW-1185">Reference proteome</keyword>